<keyword evidence="2" id="KW-0067">ATP-binding</keyword>
<dbReference type="GO" id="GO:0006355">
    <property type="term" value="P:regulation of DNA-templated transcription"/>
    <property type="evidence" value="ECO:0007669"/>
    <property type="project" value="InterPro"/>
</dbReference>
<dbReference type="GO" id="GO:0005524">
    <property type="term" value="F:ATP binding"/>
    <property type="evidence" value="ECO:0007669"/>
    <property type="project" value="UniProtKB-KW"/>
</dbReference>
<keyword evidence="3" id="KW-0805">Transcription regulation</keyword>
<keyword evidence="10" id="KW-1185">Reference proteome</keyword>
<dbReference type="InterPro" id="IPR058031">
    <property type="entry name" value="AAA_lid_NorR"/>
</dbReference>
<protein>
    <submittedName>
        <fullName evidence="9">Sigma-54-dependent Fis family transcriptional regulator</fullName>
    </submittedName>
</protein>
<keyword evidence="6" id="KW-0597">Phosphoprotein</keyword>
<dbReference type="SUPFAM" id="SSF52172">
    <property type="entry name" value="CheY-like"/>
    <property type="match status" value="1"/>
</dbReference>
<dbReference type="InterPro" id="IPR003593">
    <property type="entry name" value="AAA+_ATPase"/>
</dbReference>
<evidence type="ECO:0000256" key="4">
    <source>
        <dbReference type="ARBA" id="ARBA00023125"/>
    </source>
</evidence>
<dbReference type="SMART" id="SM00448">
    <property type="entry name" value="REC"/>
    <property type="match status" value="1"/>
</dbReference>
<dbReference type="PROSITE" id="PS00676">
    <property type="entry name" value="SIGMA54_INTERACT_2"/>
    <property type="match status" value="1"/>
</dbReference>
<dbReference type="GO" id="GO:0043565">
    <property type="term" value="F:sequence-specific DNA binding"/>
    <property type="evidence" value="ECO:0007669"/>
    <property type="project" value="InterPro"/>
</dbReference>
<dbReference type="Pfam" id="PF25601">
    <property type="entry name" value="AAA_lid_14"/>
    <property type="match status" value="1"/>
</dbReference>
<evidence type="ECO:0000256" key="6">
    <source>
        <dbReference type="PROSITE-ProRule" id="PRU00169"/>
    </source>
</evidence>
<feature type="domain" description="Sigma-54 factor interaction" evidence="7">
    <location>
        <begin position="153"/>
        <end position="385"/>
    </location>
</feature>
<sequence>MNQRATANAPRILVVDDEPDLRELLELTLLKMGLQVELADSIAAALKLADQENFDLCLTDMRLPDGLGLSLVDTLSQRHPPIPVAVITAFGSAENAVAALKAGAFDYLSKPLELDALRELVKNALKLPRLGVPTTKRGPVTQDSAVAPVLPGLTGISPSIQEVRQTILKLARSVAPVAIQGESGSGKELAARLIHQTSVRGEGAFVAVNCGAIPENLMEAEFFGYRKGAFTGADTDRDGFFQAAHGGTLFLDEVADLPLAMQVKLLRAIQERKVRKIGATQEESVDVRIISATHKDLSACVTQGHFRQDLYYRLQVITLRMPALRERIEDLPDLAEQLLVRIVQRNYGPQSLLPVLKAQAIMGLQRYAFPGNVRELENMLERALAFSGFDGQTQTEIDLAALGLAPIPMPLEATPAAPGSVIGGGDALATDYSSAAVATAAPLALALPSPLPTDLNQYLDTVEREILLEALRLTADNRTAAAKLLGISFRQMRYRLQRLGI</sequence>
<dbReference type="SUPFAM" id="SSF46689">
    <property type="entry name" value="Homeodomain-like"/>
    <property type="match status" value="1"/>
</dbReference>
<gene>
    <name evidence="9" type="ORF">DU000_08305</name>
</gene>
<dbReference type="InterPro" id="IPR027417">
    <property type="entry name" value="P-loop_NTPase"/>
</dbReference>
<dbReference type="Gene3D" id="1.10.10.60">
    <property type="entry name" value="Homeodomain-like"/>
    <property type="match status" value="1"/>
</dbReference>
<dbReference type="InterPro" id="IPR009057">
    <property type="entry name" value="Homeodomain-like_sf"/>
</dbReference>
<dbReference type="Proteomes" id="UP000252357">
    <property type="component" value="Unassembled WGS sequence"/>
</dbReference>
<dbReference type="PRINTS" id="PR01590">
    <property type="entry name" value="HTHFIS"/>
</dbReference>
<dbReference type="PROSITE" id="PS50045">
    <property type="entry name" value="SIGMA54_INTERACT_4"/>
    <property type="match status" value="1"/>
</dbReference>
<dbReference type="InterPro" id="IPR002197">
    <property type="entry name" value="HTH_Fis"/>
</dbReference>
<dbReference type="Pfam" id="PF00158">
    <property type="entry name" value="Sigma54_activat"/>
    <property type="match status" value="1"/>
</dbReference>
<dbReference type="PROSITE" id="PS50110">
    <property type="entry name" value="RESPONSE_REGULATORY"/>
    <property type="match status" value="1"/>
</dbReference>
<evidence type="ECO:0000313" key="10">
    <source>
        <dbReference type="Proteomes" id="UP000252357"/>
    </source>
</evidence>
<dbReference type="Gene3D" id="3.40.50.300">
    <property type="entry name" value="P-loop containing nucleotide triphosphate hydrolases"/>
    <property type="match status" value="1"/>
</dbReference>
<proteinExistence type="predicted"/>
<keyword evidence="4" id="KW-0238">DNA-binding</keyword>
<dbReference type="InterPro" id="IPR025943">
    <property type="entry name" value="Sigma_54_int_dom_ATP-bd_2"/>
</dbReference>
<dbReference type="InterPro" id="IPR025944">
    <property type="entry name" value="Sigma_54_int_dom_CS"/>
</dbReference>
<evidence type="ECO:0000256" key="5">
    <source>
        <dbReference type="ARBA" id="ARBA00023163"/>
    </source>
</evidence>
<dbReference type="Gene3D" id="3.40.50.2300">
    <property type="match status" value="1"/>
</dbReference>
<evidence type="ECO:0000256" key="3">
    <source>
        <dbReference type="ARBA" id="ARBA00023015"/>
    </source>
</evidence>
<dbReference type="RefSeq" id="WP_114402931.1">
    <property type="nucleotide sequence ID" value="NZ_QPGB01000003.1"/>
</dbReference>
<dbReference type="SUPFAM" id="SSF52540">
    <property type="entry name" value="P-loop containing nucleoside triphosphate hydrolases"/>
    <property type="match status" value="1"/>
</dbReference>
<dbReference type="InterPro" id="IPR001789">
    <property type="entry name" value="Sig_transdc_resp-reg_receiver"/>
</dbReference>
<dbReference type="InterPro" id="IPR011006">
    <property type="entry name" value="CheY-like_superfamily"/>
</dbReference>
<keyword evidence="1" id="KW-0547">Nucleotide-binding</keyword>
<dbReference type="AlphaFoldDB" id="A0A368L235"/>
<dbReference type="InterPro" id="IPR002078">
    <property type="entry name" value="Sigma_54_int"/>
</dbReference>
<dbReference type="CDD" id="cd00009">
    <property type="entry name" value="AAA"/>
    <property type="match status" value="1"/>
</dbReference>
<reference evidence="9 10" key="1">
    <citation type="journal article" date="2018" name="Int. J. Syst. Evol. Microbiol.">
        <title>Parvibium lacunae gen. nov., sp. nov., a new member of the family Alcaligenaceae isolated from a freshwater pond.</title>
        <authorList>
            <person name="Chen W.M."/>
            <person name="Xie P.B."/>
            <person name="Hsu M.Y."/>
            <person name="Sheu S.Y."/>
        </authorList>
    </citation>
    <scope>NUCLEOTIDE SEQUENCE [LARGE SCALE GENOMIC DNA]</scope>
    <source>
        <strain evidence="9 10">KMB9</strain>
    </source>
</reference>
<evidence type="ECO:0000259" key="7">
    <source>
        <dbReference type="PROSITE" id="PS50045"/>
    </source>
</evidence>
<dbReference type="PROSITE" id="PS00688">
    <property type="entry name" value="SIGMA54_INTERACT_3"/>
    <property type="match status" value="1"/>
</dbReference>
<dbReference type="SMART" id="SM00382">
    <property type="entry name" value="AAA"/>
    <property type="match status" value="1"/>
</dbReference>
<dbReference type="Gene3D" id="1.10.8.60">
    <property type="match status" value="1"/>
</dbReference>
<evidence type="ECO:0000259" key="8">
    <source>
        <dbReference type="PROSITE" id="PS50110"/>
    </source>
</evidence>
<dbReference type="Pfam" id="PF02954">
    <property type="entry name" value="HTH_8"/>
    <property type="match status" value="1"/>
</dbReference>
<dbReference type="Pfam" id="PF00072">
    <property type="entry name" value="Response_reg"/>
    <property type="match status" value="1"/>
</dbReference>
<organism evidence="9 10">
    <name type="scientific">Parvibium lacunae</name>
    <dbReference type="NCBI Taxonomy" id="1888893"/>
    <lineage>
        <taxon>Bacteria</taxon>
        <taxon>Pseudomonadati</taxon>
        <taxon>Pseudomonadota</taxon>
        <taxon>Betaproteobacteria</taxon>
        <taxon>Burkholderiales</taxon>
        <taxon>Alcaligenaceae</taxon>
        <taxon>Parvibium</taxon>
    </lineage>
</organism>
<dbReference type="PANTHER" id="PTHR32071:SF100">
    <property type="entry name" value="RESPONSE REGULATOR PROTEIN PILR"/>
    <property type="match status" value="1"/>
</dbReference>
<evidence type="ECO:0000256" key="1">
    <source>
        <dbReference type="ARBA" id="ARBA00022741"/>
    </source>
</evidence>
<keyword evidence="5" id="KW-0804">Transcription</keyword>
<dbReference type="PANTHER" id="PTHR32071">
    <property type="entry name" value="TRANSCRIPTIONAL REGULATORY PROTEIN"/>
    <property type="match status" value="1"/>
</dbReference>
<dbReference type="FunFam" id="3.40.50.300:FF:000006">
    <property type="entry name" value="DNA-binding transcriptional regulator NtrC"/>
    <property type="match status" value="1"/>
</dbReference>
<dbReference type="EMBL" id="QPGB01000003">
    <property type="protein sequence ID" value="RCS57450.1"/>
    <property type="molecule type" value="Genomic_DNA"/>
</dbReference>
<feature type="domain" description="Response regulatory" evidence="8">
    <location>
        <begin position="11"/>
        <end position="125"/>
    </location>
</feature>
<feature type="modified residue" description="4-aspartylphosphate" evidence="6">
    <location>
        <position position="60"/>
    </location>
</feature>
<evidence type="ECO:0000256" key="2">
    <source>
        <dbReference type="ARBA" id="ARBA00022840"/>
    </source>
</evidence>
<accession>A0A368L235</accession>
<name>A0A368L235_9BURK</name>
<comment type="caution">
    <text evidence="9">The sequence shown here is derived from an EMBL/GenBank/DDBJ whole genome shotgun (WGS) entry which is preliminary data.</text>
</comment>
<dbReference type="OrthoDB" id="9761705at2"/>
<evidence type="ECO:0000313" key="9">
    <source>
        <dbReference type="EMBL" id="RCS57450.1"/>
    </source>
</evidence>
<dbReference type="GO" id="GO:0000160">
    <property type="term" value="P:phosphorelay signal transduction system"/>
    <property type="evidence" value="ECO:0007669"/>
    <property type="project" value="InterPro"/>
</dbReference>